<dbReference type="AlphaFoldDB" id="A0A3G8JRW7"/>
<keyword evidence="1" id="KW-0472">Membrane</keyword>
<dbReference type="PANTHER" id="PTHR30188">
    <property type="entry name" value="ABC TRANSPORTER PERMEASE PROTEIN-RELATED"/>
    <property type="match status" value="1"/>
</dbReference>
<protein>
    <submittedName>
        <fullName evidence="2">Putative phospholipid ABC transporter permease protein MlaE</fullName>
    </submittedName>
</protein>
<keyword evidence="1" id="KW-0812">Transmembrane</keyword>
<evidence type="ECO:0000313" key="3">
    <source>
        <dbReference type="Proteomes" id="UP000271469"/>
    </source>
</evidence>
<feature type="transmembrane region" description="Helical" evidence="1">
    <location>
        <begin position="220"/>
        <end position="243"/>
    </location>
</feature>
<feature type="transmembrane region" description="Helical" evidence="1">
    <location>
        <begin position="32"/>
        <end position="50"/>
    </location>
</feature>
<feature type="transmembrane region" description="Helical" evidence="1">
    <location>
        <begin position="181"/>
        <end position="199"/>
    </location>
</feature>
<dbReference type="Proteomes" id="UP000271469">
    <property type="component" value="Chromosome"/>
</dbReference>
<dbReference type="InterPro" id="IPR030802">
    <property type="entry name" value="Permease_MalE"/>
</dbReference>
<name>A0A3G8JRW7_9ACTN</name>
<keyword evidence="3" id="KW-1185">Reference proteome</keyword>
<dbReference type="GO" id="GO:0043190">
    <property type="term" value="C:ATP-binding cassette (ABC) transporter complex"/>
    <property type="evidence" value="ECO:0007669"/>
    <property type="project" value="InterPro"/>
</dbReference>
<feature type="transmembrane region" description="Helical" evidence="1">
    <location>
        <begin position="263"/>
        <end position="281"/>
    </location>
</feature>
<dbReference type="EMBL" id="CP033972">
    <property type="protein sequence ID" value="AZG47673.1"/>
    <property type="molecule type" value="Genomic_DNA"/>
</dbReference>
<feature type="transmembrane region" description="Helical" evidence="1">
    <location>
        <begin position="118"/>
        <end position="136"/>
    </location>
</feature>
<organism evidence="2 3">
    <name type="scientific">Gordonia insulae</name>
    <dbReference type="NCBI Taxonomy" id="2420509"/>
    <lineage>
        <taxon>Bacteria</taxon>
        <taxon>Bacillati</taxon>
        <taxon>Actinomycetota</taxon>
        <taxon>Actinomycetes</taxon>
        <taxon>Mycobacteriales</taxon>
        <taxon>Gordoniaceae</taxon>
        <taxon>Gordonia</taxon>
    </lineage>
</organism>
<dbReference type="GO" id="GO:0005548">
    <property type="term" value="F:phospholipid transporter activity"/>
    <property type="evidence" value="ECO:0007669"/>
    <property type="project" value="TreeGrafter"/>
</dbReference>
<accession>A0A3G8JRW7</accession>
<reference evidence="2 3" key="1">
    <citation type="submission" date="2018-11" db="EMBL/GenBank/DDBJ databases">
        <title>Gordonia insulae sp. nov., isolated from an island soil.</title>
        <authorList>
            <person name="Kim Y.S."/>
            <person name="Kim S.B."/>
        </authorList>
    </citation>
    <scope>NUCLEOTIDE SEQUENCE [LARGE SCALE GENOMIC DNA]</scope>
    <source>
        <strain evidence="2 3">MMS17-SY073</strain>
    </source>
</reference>
<dbReference type="Pfam" id="PF02405">
    <property type="entry name" value="MlaE"/>
    <property type="match status" value="1"/>
</dbReference>
<dbReference type="PANTHER" id="PTHR30188:SF13">
    <property type="entry name" value="CONSERVED HYPOTHETICAL INTEGRAL MEMBRANE PROTEIN YRBE3B"/>
    <property type="match status" value="1"/>
</dbReference>
<evidence type="ECO:0000313" key="2">
    <source>
        <dbReference type="EMBL" id="AZG47673.1"/>
    </source>
</evidence>
<sequence length="289" mass="30380">MASLTGEPAGANLLTRGVQGIGRGLLGIAMEIGQIVVFVWKTIVLLPTTIRHYRKQTAKTMNDMAWGSGSLIVDGGVVSLMFFLGVAVGAVVAIQAFMAFDLLGFGALTGIIGSFGNIRVIAPIITGIGFAAQAGCRMTAEIGAMRISEEIDATESMGLRAIPFVVGTRLVGGMLVVLPSYLMALVVSFITGGLIIKLFHEQPSGTYDHYFAQFVTLPDLIASVIKALVFCAVVTMIHCYYGYFANGGPAGVGSASGRAIRASLVAIVVLNFLMTVAIWGLNPELPFRG</sequence>
<dbReference type="KEGG" id="gom:D7316_04285"/>
<keyword evidence="1" id="KW-1133">Transmembrane helix</keyword>
<proteinExistence type="predicted"/>
<gene>
    <name evidence="2" type="primary">mlaE_6</name>
    <name evidence="2" type="ORF">D7316_04285</name>
</gene>
<feature type="transmembrane region" description="Helical" evidence="1">
    <location>
        <begin position="71"/>
        <end position="98"/>
    </location>
</feature>
<evidence type="ECO:0000256" key="1">
    <source>
        <dbReference type="SAM" id="Phobius"/>
    </source>
</evidence>